<evidence type="ECO:0000313" key="3">
    <source>
        <dbReference type="EMBL" id="MEY6433875.1"/>
    </source>
</evidence>
<organism evidence="3 4">
    <name type="scientific">Thioalkalicoccus limnaeus</name>
    <dbReference type="NCBI Taxonomy" id="120681"/>
    <lineage>
        <taxon>Bacteria</taxon>
        <taxon>Pseudomonadati</taxon>
        <taxon>Pseudomonadota</taxon>
        <taxon>Gammaproteobacteria</taxon>
        <taxon>Chromatiales</taxon>
        <taxon>Chromatiaceae</taxon>
        <taxon>Thioalkalicoccus</taxon>
    </lineage>
</organism>
<feature type="transmembrane region" description="Helical" evidence="2">
    <location>
        <begin position="20"/>
        <end position="40"/>
    </location>
</feature>
<reference evidence="3 4" key="1">
    <citation type="submission" date="2024-05" db="EMBL/GenBank/DDBJ databases">
        <title>Genome Sequence and Characterization of the New Strain Purple Sulfur Bacterium of Genus Thioalkalicoccus.</title>
        <authorList>
            <person name="Bryantseva I.A."/>
            <person name="Kyndt J.A."/>
            <person name="Imhoff J.F."/>
        </authorList>
    </citation>
    <scope>NUCLEOTIDE SEQUENCE [LARGE SCALE GENOMIC DNA]</scope>
    <source>
        <strain evidence="3 4">Um2</strain>
    </source>
</reference>
<keyword evidence="2" id="KW-0812">Transmembrane</keyword>
<name>A0ABV4BI29_9GAMM</name>
<gene>
    <name evidence="3" type="ORF">ABC977_15835</name>
</gene>
<comment type="caution">
    <text evidence="3">The sequence shown here is derived from an EMBL/GenBank/DDBJ whole genome shotgun (WGS) entry which is preliminary data.</text>
</comment>
<dbReference type="RefSeq" id="WP_369668261.1">
    <property type="nucleotide sequence ID" value="NZ_JBDKXB010000031.1"/>
</dbReference>
<protein>
    <submittedName>
        <fullName evidence="3">Uncharacterized protein</fullName>
    </submittedName>
</protein>
<sequence>MSNPESAIATPPRPTLGTLIVGLVLCCLLSTYFFVDAILLREPVTLTNAKGQEYVMRLYDPLQTAPYLVAGGMRIVDAIQRAQQETKALKAEIADRAAREQAFHIEVAGLAEELAAAEQLIAELKIELLALPSMQKDALVFERSELGAAR</sequence>
<keyword evidence="4" id="KW-1185">Reference proteome</keyword>
<dbReference type="Proteomes" id="UP001564408">
    <property type="component" value="Unassembled WGS sequence"/>
</dbReference>
<keyword evidence="2" id="KW-0472">Membrane</keyword>
<evidence type="ECO:0000313" key="4">
    <source>
        <dbReference type="Proteomes" id="UP001564408"/>
    </source>
</evidence>
<evidence type="ECO:0000256" key="2">
    <source>
        <dbReference type="SAM" id="Phobius"/>
    </source>
</evidence>
<proteinExistence type="predicted"/>
<feature type="coiled-coil region" evidence="1">
    <location>
        <begin position="79"/>
        <end position="127"/>
    </location>
</feature>
<keyword evidence="2" id="KW-1133">Transmembrane helix</keyword>
<dbReference type="EMBL" id="JBDKXB010000031">
    <property type="protein sequence ID" value="MEY6433875.1"/>
    <property type="molecule type" value="Genomic_DNA"/>
</dbReference>
<accession>A0ABV4BI29</accession>
<evidence type="ECO:0000256" key="1">
    <source>
        <dbReference type="SAM" id="Coils"/>
    </source>
</evidence>
<keyword evidence="1" id="KW-0175">Coiled coil</keyword>